<dbReference type="PANTHER" id="PTHR33387:SF3">
    <property type="entry name" value="DUF985 DOMAIN-CONTAINING PROTEIN"/>
    <property type="match status" value="1"/>
</dbReference>
<dbReference type="InterPro" id="IPR009327">
    <property type="entry name" value="Cupin_DUF985"/>
</dbReference>
<sequence>MGFALSWLIHMGARLKSQPSIAPAYARNHRKKGPPMSALTAPEIIAKLGLIQHPEGGWYRQTWAAEANDGDRPAGTCIFFLLCAGENSHWHRVDAGEIWLYHAGAPLVLSLAETEAGPAQDHLLTPDLNAGLPQLIVPKGHWQAARSTGDWTLVSCTVSPGFQFEGFELAPPGFDIPRA</sequence>
<dbReference type="STRING" id="928856.SAMN04488049_104341"/>
<proteinExistence type="predicted"/>
<dbReference type="InterPro" id="IPR039935">
    <property type="entry name" value="YML079W-like"/>
</dbReference>
<protein>
    <recommendedName>
        <fullName evidence="1">DUF985 domain-containing protein</fullName>
    </recommendedName>
</protein>
<dbReference type="InterPro" id="IPR011051">
    <property type="entry name" value="RmlC_Cupin_sf"/>
</dbReference>
<dbReference type="PANTHER" id="PTHR33387">
    <property type="entry name" value="RMLC-LIKE JELLY ROLL FOLD PROTEIN"/>
    <property type="match status" value="1"/>
</dbReference>
<dbReference type="CDD" id="cd06121">
    <property type="entry name" value="cupin_YML079wp"/>
    <property type="match status" value="1"/>
</dbReference>
<evidence type="ECO:0000313" key="2">
    <source>
        <dbReference type="EMBL" id="CUH80716.1"/>
    </source>
</evidence>
<organism evidence="2 3">
    <name type="scientific">Tritonibacter multivorans</name>
    <dbReference type="NCBI Taxonomy" id="928856"/>
    <lineage>
        <taxon>Bacteria</taxon>
        <taxon>Pseudomonadati</taxon>
        <taxon>Pseudomonadota</taxon>
        <taxon>Alphaproteobacteria</taxon>
        <taxon>Rhodobacterales</taxon>
        <taxon>Paracoccaceae</taxon>
        <taxon>Tritonibacter</taxon>
    </lineage>
</organism>
<evidence type="ECO:0000259" key="1">
    <source>
        <dbReference type="Pfam" id="PF06172"/>
    </source>
</evidence>
<dbReference type="AlphaFoldDB" id="A0A0P1GFY2"/>
<keyword evidence="3" id="KW-1185">Reference proteome</keyword>
<dbReference type="SUPFAM" id="SSF51182">
    <property type="entry name" value="RmlC-like cupins"/>
    <property type="match status" value="1"/>
</dbReference>
<dbReference type="EMBL" id="CYSD01000039">
    <property type="protein sequence ID" value="CUH80716.1"/>
    <property type="molecule type" value="Genomic_DNA"/>
</dbReference>
<name>A0A0P1GFY2_9RHOB</name>
<dbReference type="Proteomes" id="UP000052022">
    <property type="component" value="Unassembled WGS sequence"/>
</dbReference>
<dbReference type="InterPro" id="IPR014710">
    <property type="entry name" value="RmlC-like_jellyroll"/>
</dbReference>
<dbReference type="Pfam" id="PF06172">
    <property type="entry name" value="Cupin_5"/>
    <property type="match status" value="1"/>
</dbReference>
<gene>
    <name evidence="2" type="ORF">TRM7557_03059</name>
</gene>
<feature type="domain" description="DUF985" evidence="1">
    <location>
        <begin position="43"/>
        <end position="170"/>
    </location>
</feature>
<accession>A0A0P1GFY2</accession>
<reference evidence="2 3" key="1">
    <citation type="submission" date="2015-09" db="EMBL/GenBank/DDBJ databases">
        <authorList>
            <consortium name="Swine Surveillance"/>
        </authorList>
    </citation>
    <scope>NUCLEOTIDE SEQUENCE [LARGE SCALE GENOMIC DNA]</scope>
    <source>
        <strain evidence="2 3">CECT 7557</strain>
    </source>
</reference>
<evidence type="ECO:0000313" key="3">
    <source>
        <dbReference type="Proteomes" id="UP000052022"/>
    </source>
</evidence>
<dbReference type="Gene3D" id="2.60.120.10">
    <property type="entry name" value="Jelly Rolls"/>
    <property type="match status" value="1"/>
</dbReference>